<sequence length="683" mass="77700">MKNSIVLWGSLGLASVLMADSSVYELGRVEINEKSDISKNPSLEIVTQETIRETEAKSVVDALQSVPGIYTDYAGARGETKVRLRGFSSTRVPLYIDGIPIYVPYDHNIDLGRFKTYDIGEIDVSKGYVSPMYGANTMGGAINLVTRRPTKEFEGEVGAGIFSGKGQEQYLTLGTKQELFYGLISASNVQRDYYKLSGDYEEAGHQQGKKRSNSESKDQKVNLKVGYTPNDTDEYSFNYIVQRGEKEQPWFAMERRKNSDGSWKDGSGMYNRNWDWADWDKTSYYLITKTAIKEHYLKTRWYYDTFYNKIFFRGTPGSPTQNIITETSEYDDNTFGGMVEGDLQLAKGHLLKLFVSQKYDNHKDKNYVDSSNTRYADLKDEGKTTSLGAEYSWLMSDQWTWTLGGSYDKNEVTKAEYRNSAGTQILGEFPKYETNAFNPQTILSYKAKEGLTFYGSISKKSNMPTLKDRYSSKFGDYVLNPGLDSERSTTYELGSNWAVNENHYAKTALFLTKTKDYIASYSGVSNSDSTLGCVGANCKQMQNFDQEEHKGVELTLDSYWSDQFKSTLSYVYIDASIEDSQTKDAKYTTDTPDHTLYASVTYSPFYSINITPVVRYESERYLSVDGSDKSTPHTLVDLRVAYRPVKSFEVAAGVKNMFDKNYYISYGYPQEGRNYYLNVRYSF</sequence>
<comment type="subcellular location">
    <subcellularLocation>
        <location evidence="1 10">Cell outer membrane</location>
        <topology evidence="1 10">Multi-pass membrane protein</topology>
    </subcellularLocation>
</comment>
<evidence type="ECO:0000256" key="6">
    <source>
        <dbReference type="ARBA" id="ARBA00023077"/>
    </source>
</evidence>
<dbReference type="EMBL" id="BX571660">
    <property type="protein sequence ID" value="CAE10216.1"/>
    <property type="molecule type" value="Genomic_DNA"/>
</dbReference>
<organism evidence="15">
    <name type="scientific">Wolinella succinogenes (strain ATCC 29543 / DSM 1740 / CCUG 13145 / JCM 31913 / LMG 7466 / NCTC 11488 / FDC 602W)</name>
    <name type="common">Vibrio succinogenes</name>
    <dbReference type="NCBI Taxonomy" id="273121"/>
    <lineage>
        <taxon>Bacteria</taxon>
        <taxon>Pseudomonadati</taxon>
        <taxon>Campylobacterota</taxon>
        <taxon>Epsilonproteobacteria</taxon>
        <taxon>Campylobacterales</taxon>
        <taxon>Helicobacteraceae</taxon>
        <taxon>Wolinella</taxon>
    </lineage>
</organism>
<evidence type="ECO:0000259" key="13">
    <source>
        <dbReference type="Pfam" id="PF07715"/>
    </source>
</evidence>
<dbReference type="Pfam" id="PF07715">
    <property type="entry name" value="Plug"/>
    <property type="match status" value="1"/>
</dbReference>
<keyword evidence="3 10" id="KW-1134">Transmembrane beta strand</keyword>
<dbReference type="InterPro" id="IPR036942">
    <property type="entry name" value="Beta-barrel_TonB_sf"/>
</dbReference>
<evidence type="ECO:0000256" key="1">
    <source>
        <dbReference type="ARBA" id="ARBA00004571"/>
    </source>
</evidence>
<dbReference type="Gene3D" id="2.170.130.10">
    <property type="entry name" value="TonB-dependent receptor, plug domain"/>
    <property type="match status" value="1"/>
</dbReference>
<dbReference type="InterPro" id="IPR037066">
    <property type="entry name" value="Plug_dom_sf"/>
</dbReference>
<dbReference type="STRING" id="273121.WS1126"/>
<gene>
    <name evidence="14" type="primary">PRRA</name>
    <name evidence="14" type="ordered locus">WS1126</name>
</gene>
<dbReference type="Gene3D" id="2.40.170.20">
    <property type="entry name" value="TonB-dependent receptor, beta-barrel domain"/>
    <property type="match status" value="1"/>
</dbReference>
<dbReference type="AlphaFoldDB" id="Q7M977"/>
<evidence type="ECO:0000256" key="3">
    <source>
        <dbReference type="ARBA" id="ARBA00022452"/>
    </source>
</evidence>
<keyword evidence="4 10" id="KW-0812">Transmembrane</keyword>
<dbReference type="GO" id="GO:0015344">
    <property type="term" value="F:siderophore uptake transmembrane transporter activity"/>
    <property type="evidence" value="ECO:0007669"/>
    <property type="project" value="TreeGrafter"/>
</dbReference>
<dbReference type="GO" id="GO:0009279">
    <property type="term" value="C:cell outer membrane"/>
    <property type="evidence" value="ECO:0007669"/>
    <property type="project" value="UniProtKB-SubCell"/>
</dbReference>
<dbReference type="Proteomes" id="UP000000422">
    <property type="component" value="Chromosome"/>
</dbReference>
<dbReference type="HOGENOM" id="CLU_008287_8_2_7"/>
<evidence type="ECO:0000256" key="8">
    <source>
        <dbReference type="ARBA" id="ARBA00023170"/>
    </source>
</evidence>
<dbReference type="GO" id="GO:0044718">
    <property type="term" value="P:siderophore transmembrane transport"/>
    <property type="evidence" value="ECO:0007669"/>
    <property type="project" value="TreeGrafter"/>
</dbReference>
<reference evidence="14 15" key="1">
    <citation type="journal article" date="2003" name="Proc. Natl. Acad. Sci. U.S.A.">
        <title>Complete genome sequence and analysis of Wolinella succinogenes.</title>
        <authorList>
            <person name="Baar C."/>
            <person name="Eppinger M."/>
            <person name="Raddatz G."/>
            <person name="Simon JM."/>
            <person name="Lanz C."/>
            <person name="Klimmek O."/>
            <person name="Nandakumar R."/>
            <person name="Gross R."/>
            <person name="Rosinus A."/>
            <person name="Keller H."/>
            <person name="Jagtap P."/>
            <person name="Linke B."/>
            <person name="Meyer F."/>
            <person name="Lederer H."/>
            <person name="Schuster S.C."/>
        </authorList>
    </citation>
    <scope>NUCLEOTIDE SEQUENCE [LARGE SCALE GENOMIC DNA]</scope>
    <source>
        <strain evidence="15">ATCC 29543 / DSM 1740 / CCUG 13145 / JCM 31913 / LMG 7466 / NCTC 11488 / FDC 602W</strain>
    </source>
</reference>
<feature type="domain" description="TonB-dependent receptor-like beta-barrel" evidence="12">
    <location>
        <begin position="224"/>
        <end position="656"/>
    </location>
</feature>
<dbReference type="Pfam" id="PF00593">
    <property type="entry name" value="TonB_dep_Rec_b-barrel"/>
    <property type="match status" value="1"/>
</dbReference>
<name>Q7M977_WOLSU</name>
<dbReference type="SUPFAM" id="SSF56935">
    <property type="entry name" value="Porins"/>
    <property type="match status" value="1"/>
</dbReference>
<dbReference type="CDD" id="cd01347">
    <property type="entry name" value="ligand_gated_channel"/>
    <property type="match status" value="1"/>
</dbReference>
<dbReference type="KEGG" id="wsu:WS1126"/>
<keyword evidence="7 10" id="KW-0472">Membrane</keyword>
<protein>
    <submittedName>
        <fullName evidence="14">TONB-DEPENDENT OUTER MEMBRANE RECEPTOR</fullName>
    </submittedName>
</protein>
<evidence type="ECO:0000256" key="9">
    <source>
        <dbReference type="ARBA" id="ARBA00023237"/>
    </source>
</evidence>
<dbReference type="InterPro" id="IPR000531">
    <property type="entry name" value="Beta-barrel_TonB"/>
</dbReference>
<evidence type="ECO:0000259" key="12">
    <source>
        <dbReference type="Pfam" id="PF00593"/>
    </source>
</evidence>
<feature type="domain" description="TonB-dependent receptor plug" evidence="13">
    <location>
        <begin position="42"/>
        <end position="141"/>
    </location>
</feature>
<evidence type="ECO:0000256" key="2">
    <source>
        <dbReference type="ARBA" id="ARBA00022448"/>
    </source>
</evidence>
<dbReference type="InterPro" id="IPR012910">
    <property type="entry name" value="Plug_dom"/>
</dbReference>
<keyword evidence="8 14" id="KW-0675">Receptor</keyword>
<dbReference type="InterPro" id="IPR010917">
    <property type="entry name" value="TonB_rcpt_CS"/>
</dbReference>
<dbReference type="PANTHER" id="PTHR30069:SF29">
    <property type="entry name" value="HEMOGLOBIN AND HEMOGLOBIN-HAPTOGLOBIN-BINDING PROTEIN 1-RELATED"/>
    <property type="match status" value="1"/>
</dbReference>
<evidence type="ECO:0000256" key="10">
    <source>
        <dbReference type="PROSITE-ProRule" id="PRU01360"/>
    </source>
</evidence>
<dbReference type="RefSeq" id="WP_011139007.1">
    <property type="nucleotide sequence ID" value="NC_005090.1"/>
</dbReference>
<dbReference type="eggNOG" id="COG4771">
    <property type="taxonomic scope" value="Bacteria"/>
</dbReference>
<proteinExistence type="inferred from homology"/>
<comment type="similarity">
    <text evidence="10 11">Belongs to the TonB-dependent receptor family.</text>
</comment>
<dbReference type="PROSITE" id="PS52016">
    <property type="entry name" value="TONB_DEPENDENT_REC_3"/>
    <property type="match status" value="1"/>
</dbReference>
<evidence type="ECO:0000313" key="14">
    <source>
        <dbReference type="EMBL" id="CAE10216.1"/>
    </source>
</evidence>
<keyword evidence="15" id="KW-1185">Reference proteome</keyword>
<evidence type="ECO:0000256" key="7">
    <source>
        <dbReference type="ARBA" id="ARBA00023136"/>
    </source>
</evidence>
<keyword evidence="5" id="KW-0732">Signal</keyword>
<evidence type="ECO:0000313" key="15">
    <source>
        <dbReference type="Proteomes" id="UP000000422"/>
    </source>
</evidence>
<evidence type="ECO:0000256" key="11">
    <source>
        <dbReference type="RuleBase" id="RU003357"/>
    </source>
</evidence>
<dbReference type="InterPro" id="IPR039426">
    <property type="entry name" value="TonB-dep_rcpt-like"/>
</dbReference>
<keyword evidence="6 11" id="KW-0798">TonB box</keyword>
<accession>Q7M977</accession>
<dbReference type="PANTHER" id="PTHR30069">
    <property type="entry name" value="TONB-DEPENDENT OUTER MEMBRANE RECEPTOR"/>
    <property type="match status" value="1"/>
</dbReference>
<keyword evidence="9 10" id="KW-0998">Cell outer membrane</keyword>
<keyword evidence="2 10" id="KW-0813">Transport</keyword>
<dbReference type="PROSITE" id="PS01156">
    <property type="entry name" value="TONB_DEPENDENT_REC_2"/>
    <property type="match status" value="1"/>
</dbReference>
<evidence type="ECO:0000256" key="5">
    <source>
        <dbReference type="ARBA" id="ARBA00022729"/>
    </source>
</evidence>
<evidence type="ECO:0000256" key="4">
    <source>
        <dbReference type="ARBA" id="ARBA00022692"/>
    </source>
</evidence>